<dbReference type="EMBL" id="MHRX01000010">
    <property type="protein sequence ID" value="OHA34525.1"/>
    <property type="molecule type" value="Genomic_DNA"/>
</dbReference>
<protein>
    <submittedName>
        <fullName evidence="1">Uncharacterized protein</fullName>
    </submittedName>
</protein>
<proteinExistence type="predicted"/>
<gene>
    <name evidence="1" type="ORF">A2928_04365</name>
</gene>
<evidence type="ECO:0000313" key="2">
    <source>
        <dbReference type="Proteomes" id="UP000176221"/>
    </source>
</evidence>
<evidence type="ECO:0000313" key="1">
    <source>
        <dbReference type="EMBL" id="OHA34525.1"/>
    </source>
</evidence>
<organism evidence="1 2">
    <name type="scientific">Candidatus Taylorbacteria bacterium RIFCSPLOWO2_01_FULL_45_15b</name>
    <dbReference type="NCBI Taxonomy" id="1802319"/>
    <lineage>
        <taxon>Bacteria</taxon>
        <taxon>Candidatus Tayloriibacteriota</taxon>
    </lineage>
</organism>
<comment type="caution">
    <text evidence="1">The sequence shown here is derived from an EMBL/GenBank/DDBJ whole genome shotgun (WGS) entry which is preliminary data.</text>
</comment>
<name>A0A1G2NEL6_9BACT</name>
<dbReference type="AlphaFoldDB" id="A0A1G2NEL6"/>
<accession>A0A1G2NEL6</accession>
<dbReference type="Proteomes" id="UP000176221">
    <property type="component" value="Unassembled WGS sequence"/>
</dbReference>
<sequence length="162" mass="18449">MYLERNPLVFSAGMFWEKRVFGCCASNFDTPDYLDLALAITDAARRQDERRWDPKAPSTIIARRLFASVKAHLDEIDAEDLMLYCSIGTALDRFHGADAFFRVRSHVVFIDLTMRLDKRSRKAFLFRPQNLTKRNLFVFGRAIAAVLNDGIASSRKTTVAAP</sequence>
<reference evidence="1 2" key="1">
    <citation type="journal article" date="2016" name="Nat. Commun.">
        <title>Thousands of microbial genomes shed light on interconnected biogeochemical processes in an aquifer system.</title>
        <authorList>
            <person name="Anantharaman K."/>
            <person name="Brown C.T."/>
            <person name="Hug L.A."/>
            <person name="Sharon I."/>
            <person name="Castelle C.J."/>
            <person name="Probst A.J."/>
            <person name="Thomas B.C."/>
            <person name="Singh A."/>
            <person name="Wilkins M.J."/>
            <person name="Karaoz U."/>
            <person name="Brodie E.L."/>
            <person name="Williams K.H."/>
            <person name="Hubbard S.S."/>
            <person name="Banfield J.F."/>
        </authorList>
    </citation>
    <scope>NUCLEOTIDE SEQUENCE [LARGE SCALE GENOMIC DNA]</scope>
</reference>